<reference evidence="3" key="2">
    <citation type="submission" date="2025-05" db="UniProtKB">
        <authorList>
            <consortium name="EnsemblMetazoa"/>
        </authorList>
    </citation>
    <scope>IDENTIFICATION</scope>
    <source>
        <strain evidence="3">Foshan</strain>
    </source>
</reference>
<dbReference type="InterPro" id="IPR040258">
    <property type="entry name" value="Spt16"/>
</dbReference>
<keyword evidence="1" id="KW-0805">Transcription regulation</keyword>
<keyword evidence="1" id="KW-0539">Nucleus</keyword>
<feature type="compositionally biased region" description="Acidic residues" evidence="2">
    <location>
        <begin position="53"/>
        <end position="62"/>
    </location>
</feature>
<keyword evidence="1" id="KW-0158">Chromosome</keyword>
<dbReference type="Gene3D" id="2.30.29.30">
    <property type="entry name" value="Pleckstrin-homology domain (PH domain)/Phosphotyrosine-binding domain (PTB)"/>
    <property type="match status" value="1"/>
</dbReference>
<comment type="subcellular location">
    <subcellularLocation>
        <location evidence="1">Nucleus</location>
    </subcellularLocation>
    <subcellularLocation>
        <location evidence="1">Chromosome</location>
    </subcellularLocation>
</comment>
<dbReference type="EnsemblMetazoa" id="AALFPA23_017629.R25830">
    <property type="protein sequence ID" value="AALFPA23_017629.P25830"/>
    <property type="gene ID" value="AALFPA23_017629"/>
</dbReference>
<dbReference type="GeneID" id="134288189"/>
<dbReference type="InterPro" id="IPR011993">
    <property type="entry name" value="PH-like_dom_sf"/>
</dbReference>
<evidence type="ECO:0000256" key="2">
    <source>
        <dbReference type="SAM" id="MobiDB-lite"/>
    </source>
</evidence>
<dbReference type="PANTHER" id="PTHR13980:SF15">
    <property type="entry name" value="FACT COMPLEX SUBUNIT SPT16"/>
    <property type="match status" value="1"/>
</dbReference>
<comment type="similarity">
    <text evidence="1">Belongs to the peptidase M24 family. SPT16 subfamily.</text>
</comment>
<organism evidence="3 4">
    <name type="scientific">Aedes albopictus</name>
    <name type="common">Asian tiger mosquito</name>
    <name type="synonym">Stegomyia albopicta</name>
    <dbReference type="NCBI Taxonomy" id="7160"/>
    <lineage>
        <taxon>Eukaryota</taxon>
        <taxon>Metazoa</taxon>
        <taxon>Ecdysozoa</taxon>
        <taxon>Arthropoda</taxon>
        <taxon>Hexapoda</taxon>
        <taxon>Insecta</taxon>
        <taxon>Pterygota</taxon>
        <taxon>Neoptera</taxon>
        <taxon>Endopterygota</taxon>
        <taxon>Diptera</taxon>
        <taxon>Nematocera</taxon>
        <taxon>Culicoidea</taxon>
        <taxon>Culicidae</taxon>
        <taxon>Culicinae</taxon>
        <taxon>Aedini</taxon>
        <taxon>Aedes</taxon>
        <taxon>Stegomyia</taxon>
    </lineage>
</organism>
<feature type="compositionally biased region" description="Basic and acidic residues" evidence="2">
    <location>
        <begin position="79"/>
        <end position="99"/>
    </location>
</feature>
<dbReference type="PANTHER" id="PTHR13980">
    <property type="entry name" value="CDC68 RELATED"/>
    <property type="match status" value="1"/>
</dbReference>
<dbReference type="Proteomes" id="UP000069940">
    <property type="component" value="Unassembled WGS sequence"/>
</dbReference>
<name>A0ABM1ZED0_AEDAL</name>
<keyword evidence="1" id="KW-0227">DNA damage</keyword>
<sequence length="99" mass="11211">MMFVFTFEKLGVQSLNWANIMKIMTKGPDGFFDNGGWTFLDPESDGKGKPNDDTEDKEDDAYEPTKIEDEFYSVEFSEASDRDGSGSDDLKMGKDWSVE</sequence>
<protein>
    <recommendedName>
        <fullName evidence="1">FACT complex subunit</fullName>
    </recommendedName>
</protein>
<reference evidence="4" key="1">
    <citation type="journal article" date="2015" name="Proc. Natl. Acad. Sci. U.S.A.">
        <title>Genome sequence of the Asian Tiger mosquito, Aedes albopictus, reveals insights into its biology, genetics, and evolution.</title>
        <authorList>
            <person name="Chen X.G."/>
            <person name="Jiang X."/>
            <person name="Gu J."/>
            <person name="Xu M."/>
            <person name="Wu Y."/>
            <person name="Deng Y."/>
            <person name="Zhang C."/>
            <person name="Bonizzoni M."/>
            <person name="Dermauw W."/>
            <person name="Vontas J."/>
            <person name="Armbruster P."/>
            <person name="Huang X."/>
            <person name="Yang Y."/>
            <person name="Zhang H."/>
            <person name="He W."/>
            <person name="Peng H."/>
            <person name="Liu Y."/>
            <person name="Wu K."/>
            <person name="Chen J."/>
            <person name="Lirakis M."/>
            <person name="Topalis P."/>
            <person name="Van Leeuwen T."/>
            <person name="Hall A.B."/>
            <person name="Jiang X."/>
            <person name="Thorpe C."/>
            <person name="Mueller R.L."/>
            <person name="Sun C."/>
            <person name="Waterhouse R.M."/>
            <person name="Yan G."/>
            <person name="Tu Z.J."/>
            <person name="Fang X."/>
            <person name="James A.A."/>
        </authorList>
    </citation>
    <scope>NUCLEOTIDE SEQUENCE [LARGE SCALE GENOMIC DNA]</scope>
    <source>
        <strain evidence="4">Foshan</strain>
    </source>
</reference>
<keyword evidence="1" id="KW-0235">DNA replication</keyword>
<keyword evidence="1" id="KW-0234">DNA repair</keyword>
<comment type="function">
    <text evidence="1">Component of the FACT complex, a general chromatin factor that acts to reorganize nucleosomes. The FACT complex is involved in multiple processes that require DNA as a template such as mRNA elongation, DNA replication and DNA repair. During transcription elongation the FACT complex acts as a histone chaperone that both destabilizes and restores nucleosomal structure. It facilitates the passage of RNA polymerase II and transcription by promoting the dissociation of one histone H2A-H2B dimer from the nucleosome, then subsequently promotes the reestablishment of the nucleosome following the passage of RNA polymerase II.</text>
</comment>
<accession>A0ABM1ZED0</accession>
<feature type="region of interest" description="Disordered" evidence="2">
    <location>
        <begin position="35"/>
        <end position="99"/>
    </location>
</feature>
<comment type="subunit">
    <text evidence="1">Component of the FACT complex.</text>
</comment>
<dbReference type="RefSeq" id="XP_062708177.1">
    <property type="nucleotide sequence ID" value="XM_062852193.1"/>
</dbReference>
<evidence type="ECO:0000256" key="1">
    <source>
        <dbReference type="RuleBase" id="RU367052"/>
    </source>
</evidence>
<keyword evidence="4" id="KW-1185">Reference proteome</keyword>
<proteinExistence type="inferred from homology"/>
<evidence type="ECO:0000313" key="3">
    <source>
        <dbReference type="EnsemblMetazoa" id="AALFPA23_017629.P25830"/>
    </source>
</evidence>
<evidence type="ECO:0000313" key="4">
    <source>
        <dbReference type="Proteomes" id="UP000069940"/>
    </source>
</evidence>
<keyword evidence="1" id="KW-0804">Transcription</keyword>